<reference evidence="1 2" key="1">
    <citation type="journal article" date="2010" name="Virology">
        <title>A jumbo phage infecting the phytopathogen Ralstonia solanacearum defines a new lineage of the Myoviridae family.</title>
        <authorList>
            <person name="Yamada T."/>
            <person name="Satoh S."/>
            <person name="Ishikawa H."/>
            <person name="Fujiwara A."/>
            <person name="Kawasaki T."/>
            <person name="Fujie M."/>
            <person name="Ogata H."/>
        </authorList>
    </citation>
    <scope>NUCLEOTIDE SEQUENCE [LARGE SCALE GENOMIC DNA]</scope>
</reference>
<keyword evidence="2" id="KW-1185">Reference proteome</keyword>
<accession>B2ZYL1</accession>
<name>B2ZYL1_9CAUD</name>
<sequence length="99" mass="11046">MPSRATRWLKRASTCCKPNTLPSKRSIIMLYIAVFAHHGDQGHVLWDCAASNANTADSKCRTLEALNPEHAFSVITEREARNLFVGNGHNFACPRLTLH</sequence>
<dbReference type="EMBL" id="AB366653">
    <property type="protein sequence ID" value="BAG41787.2"/>
    <property type="molecule type" value="Genomic_DNA"/>
</dbReference>
<organism evidence="1 2">
    <name type="scientific">Ralstonia phage phiRSL1</name>
    <dbReference type="NCBI Taxonomy" id="1980924"/>
    <lineage>
        <taxon>Viruses</taxon>
        <taxon>Duplodnaviria</taxon>
        <taxon>Heunggongvirae</taxon>
        <taxon>Uroviricota</taxon>
        <taxon>Caudoviricetes</taxon>
        <taxon>Mieseafarmvirus</taxon>
        <taxon>Mieseafarmvirus RSL1</taxon>
    </lineage>
</organism>
<protein>
    <submittedName>
        <fullName evidence="1">Uncharacterized protein</fullName>
    </submittedName>
</protein>
<evidence type="ECO:0000313" key="1">
    <source>
        <dbReference type="EMBL" id="BAG41787.2"/>
    </source>
</evidence>
<dbReference type="KEGG" id="vg:6370028"/>
<dbReference type="Proteomes" id="UP000001034">
    <property type="component" value="Segment"/>
</dbReference>
<dbReference type="RefSeq" id="YP_001950217.2">
    <property type="nucleotide sequence ID" value="NC_010811.2"/>
</dbReference>
<evidence type="ECO:0000313" key="2">
    <source>
        <dbReference type="Proteomes" id="UP000001034"/>
    </source>
</evidence>
<proteinExistence type="predicted"/>
<dbReference type="GeneID" id="6370028"/>